<dbReference type="STRING" id="1316194.A0A1Q5TAK0"/>
<evidence type="ECO:0000313" key="4">
    <source>
        <dbReference type="EMBL" id="OKO97266.1"/>
    </source>
</evidence>
<dbReference type="Gene3D" id="1.25.40.20">
    <property type="entry name" value="Ankyrin repeat-containing domain"/>
    <property type="match status" value="1"/>
</dbReference>
<keyword evidence="5" id="KW-1185">Reference proteome</keyword>
<proteinExistence type="predicted"/>
<dbReference type="InterPro" id="IPR036770">
    <property type="entry name" value="Ankyrin_rpt-contain_sf"/>
</dbReference>
<protein>
    <submittedName>
        <fullName evidence="4">Uncharacterized protein</fullName>
    </submittedName>
</protein>
<dbReference type="InterPro" id="IPR002110">
    <property type="entry name" value="Ankyrin_rpt"/>
</dbReference>
<sequence length="280" mass="32040">MSSCSANGDPLTDVDVKLKVWIRTRWLHFRDEIAGNLITPLRWEIARDKPALVQALLEAGAEFPKIPDKNTAKRTQLAKSWPSEHCDVFELDQPCYNIRIIRAFLDRHGLQKGQAPFAETPLGLIAMDPDGPARRIRMVNYSHPDTLSSLLSLLRQYQSIDDAVLFWAAVVNNNEDIVRYLVRNGVDVELRYQGMTPLHTAILHSRVNIFEFLLENGTDAGATTSKRRLSTLRMLFWTVKPRKTESMMLDILLHHLGGSIVPYCHTRPSILWLARYTWLL</sequence>
<evidence type="ECO:0000256" key="3">
    <source>
        <dbReference type="PROSITE-ProRule" id="PRU00023"/>
    </source>
</evidence>
<dbReference type="EMBL" id="MNBE01000695">
    <property type="protein sequence ID" value="OKO97266.1"/>
    <property type="molecule type" value="Genomic_DNA"/>
</dbReference>
<dbReference type="Pfam" id="PF12796">
    <property type="entry name" value="Ank_2"/>
    <property type="match status" value="1"/>
</dbReference>
<organism evidence="4 5">
    <name type="scientific">Penicillium subrubescens</name>
    <dbReference type="NCBI Taxonomy" id="1316194"/>
    <lineage>
        <taxon>Eukaryota</taxon>
        <taxon>Fungi</taxon>
        <taxon>Dikarya</taxon>
        <taxon>Ascomycota</taxon>
        <taxon>Pezizomycotina</taxon>
        <taxon>Eurotiomycetes</taxon>
        <taxon>Eurotiomycetidae</taxon>
        <taxon>Eurotiales</taxon>
        <taxon>Aspergillaceae</taxon>
        <taxon>Penicillium</taxon>
    </lineage>
</organism>
<evidence type="ECO:0000256" key="1">
    <source>
        <dbReference type="ARBA" id="ARBA00022737"/>
    </source>
</evidence>
<accession>A0A1Q5TAK0</accession>
<dbReference type="SMART" id="SM00248">
    <property type="entry name" value="ANK"/>
    <property type="match status" value="3"/>
</dbReference>
<keyword evidence="1" id="KW-0677">Repeat</keyword>
<reference evidence="4 5" key="1">
    <citation type="submission" date="2016-10" db="EMBL/GenBank/DDBJ databases">
        <title>Genome sequence of the ascomycete fungus Penicillium subrubescens.</title>
        <authorList>
            <person name="De Vries R.P."/>
            <person name="Peng M."/>
            <person name="Dilokpimol A."/>
            <person name="Hilden K."/>
            <person name="Makela M.R."/>
            <person name="Grigoriev I."/>
            <person name="Riley R."/>
            <person name="Granchi Z."/>
        </authorList>
    </citation>
    <scope>NUCLEOTIDE SEQUENCE [LARGE SCALE GENOMIC DNA]</scope>
    <source>
        <strain evidence="4 5">CBS 132785</strain>
    </source>
</reference>
<gene>
    <name evidence="4" type="ORF">PENSUB_10060</name>
</gene>
<evidence type="ECO:0000313" key="5">
    <source>
        <dbReference type="Proteomes" id="UP000186955"/>
    </source>
</evidence>
<dbReference type="SUPFAM" id="SSF48403">
    <property type="entry name" value="Ankyrin repeat"/>
    <property type="match status" value="1"/>
</dbReference>
<dbReference type="Proteomes" id="UP000186955">
    <property type="component" value="Unassembled WGS sequence"/>
</dbReference>
<feature type="repeat" description="ANK" evidence="3">
    <location>
        <begin position="193"/>
        <end position="225"/>
    </location>
</feature>
<dbReference type="PROSITE" id="PS50297">
    <property type="entry name" value="ANK_REP_REGION"/>
    <property type="match status" value="1"/>
</dbReference>
<dbReference type="PANTHER" id="PTHR24180">
    <property type="entry name" value="CYCLIN-DEPENDENT KINASE INHIBITOR 2C-RELATED"/>
    <property type="match status" value="1"/>
</dbReference>
<keyword evidence="2 3" id="KW-0040">ANK repeat</keyword>
<dbReference type="PROSITE" id="PS50088">
    <property type="entry name" value="ANK_REPEAT"/>
    <property type="match status" value="1"/>
</dbReference>
<comment type="caution">
    <text evidence="4">The sequence shown here is derived from an EMBL/GenBank/DDBJ whole genome shotgun (WGS) entry which is preliminary data.</text>
</comment>
<dbReference type="InterPro" id="IPR051637">
    <property type="entry name" value="Ank_repeat_dom-contain_49"/>
</dbReference>
<name>A0A1Q5TAK0_9EURO</name>
<evidence type="ECO:0000256" key="2">
    <source>
        <dbReference type="ARBA" id="ARBA00023043"/>
    </source>
</evidence>
<dbReference type="AlphaFoldDB" id="A0A1Q5TAK0"/>
<dbReference type="PANTHER" id="PTHR24180:SF45">
    <property type="entry name" value="POLY [ADP-RIBOSE] POLYMERASE TANKYRASE"/>
    <property type="match status" value="1"/>
</dbReference>